<proteinExistence type="predicted"/>
<comment type="caution">
    <text evidence="2">The sequence shown here is derived from an EMBL/GenBank/DDBJ whole genome shotgun (WGS) entry which is preliminary data.</text>
</comment>
<organism evidence="2 3">
    <name type="scientific">Streblomastix strix</name>
    <dbReference type="NCBI Taxonomy" id="222440"/>
    <lineage>
        <taxon>Eukaryota</taxon>
        <taxon>Metamonada</taxon>
        <taxon>Preaxostyla</taxon>
        <taxon>Oxymonadida</taxon>
        <taxon>Streblomastigidae</taxon>
        <taxon>Streblomastix</taxon>
    </lineage>
</organism>
<evidence type="ECO:0000313" key="3">
    <source>
        <dbReference type="Proteomes" id="UP000324800"/>
    </source>
</evidence>
<gene>
    <name evidence="2" type="ORF">EZS28_020528</name>
</gene>
<reference evidence="2 3" key="1">
    <citation type="submission" date="2019-03" db="EMBL/GenBank/DDBJ databases">
        <title>Single cell metagenomics reveals metabolic interactions within the superorganism composed of flagellate Streblomastix strix and complex community of Bacteroidetes bacteria on its surface.</title>
        <authorList>
            <person name="Treitli S.C."/>
            <person name="Kolisko M."/>
            <person name="Husnik F."/>
            <person name="Keeling P."/>
            <person name="Hampl V."/>
        </authorList>
    </citation>
    <scope>NUCLEOTIDE SEQUENCE [LARGE SCALE GENOMIC DNA]</scope>
    <source>
        <strain evidence="2">ST1C</strain>
    </source>
</reference>
<sequence length="203" mass="23125">MKAERTHFARALDENMTNANYFNLSTNSINSHLNYDTESHMQGIQLIARSDTANKDAIGITNLLFGIQQLGNARVRTKRFRLLTPSANWKQIIGPMINQNEIQTLEKNYEIQIKRTNNDMPPPNSGPLGQSPSGQGPTRPYAQRITVKLQTMIFPPTLNTEQEIPEIQNVMTKETIKDHLPKWMLKGFDHIPVGKNEEGQYRP</sequence>
<dbReference type="Proteomes" id="UP000324800">
    <property type="component" value="Unassembled WGS sequence"/>
</dbReference>
<dbReference type="AlphaFoldDB" id="A0A5J4VNC0"/>
<accession>A0A5J4VNC0</accession>
<name>A0A5J4VNC0_9EUKA</name>
<protein>
    <submittedName>
        <fullName evidence="2">Uncharacterized protein</fullName>
    </submittedName>
</protein>
<dbReference type="EMBL" id="SNRW01005994">
    <property type="protein sequence ID" value="KAA6383945.1"/>
    <property type="molecule type" value="Genomic_DNA"/>
</dbReference>
<feature type="region of interest" description="Disordered" evidence="1">
    <location>
        <begin position="115"/>
        <end position="140"/>
    </location>
</feature>
<evidence type="ECO:0000256" key="1">
    <source>
        <dbReference type="SAM" id="MobiDB-lite"/>
    </source>
</evidence>
<feature type="compositionally biased region" description="Low complexity" evidence="1">
    <location>
        <begin position="126"/>
        <end position="137"/>
    </location>
</feature>
<evidence type="ECO:0000313" key="2">
    <source>
        <dbReference type="EMBL" id="KAA6383945.1"/>
    </source>
</evidence>